<comment type="caution">
    <text evidence="2">The sequence shown here is derived from an EMBL/GenBank/DDBJ whole genome shotgun (WGS) entry which is preliminary data.</text>
</comment>
<reference evidence="1" key="1">
    <citation type="journal article" date="2014" name="Int. J. Syst. Evol. Microbiol.">
        <title>Complete genome of a new Firmicutes species belonging to the dominant human colonic microbiota ('Ruminococcus bicirculans') reveals two chromosomes and a selective capacity to utilize plant glucans.</title>
        <authorList>
            <consortium name="NISC Comparative Sequencing Program"/>
            <person name="Wegmann U."/>
            <person name="Louis P."/>
            <person name="Goesmann A."/>
            <person name="Henrissat B."/>
            <person name="Duncan S.H."/>
            <person name="Flint H.J."/>
        </authorList>
    </citation>
    <scope>NUCLEOTIDE SEQUENCE</scope>
    <source>
        <strain evidence="1">NBRC 105001</strain>
    </source>
</reference>
<dbReference type="AlphaFoldDB" id="A0A2S7XI82"/>
<keyword evidence="4" id="KW-1185">Reference proteome</keyword>
<gene>
    <name evidence="2" type="ORF">BTO23_03280</name>
    <name evidence="1" type="ORF">GCM10007855_28410</name>
</gene>
<reference evidence="1" key="4">
    <citation type="submission" date="2023-01" db="EMBL/GenBank/DDBJ databases">
        <title>Draft genome sequence of Aliivibrio sifiae strain NBRC 105001.</title>
        <authorList>
            <person name="Sun Q."/>
            <person name="Mori K."/>
        </authorList>
    </citation>
    <scope>NUCLEOTIDE SEQUENCE</scope>
    <source>
        <strain evidence="1">NBRC 105001</strain>
    </source>
</reference>
<protein>
    <submittedName>
        <fullName evidence="2">Uncharacterized protein</fullName>
    </submittedName>
</protein>
<organism evidence="2 3">
    <name type="scientific">Aliivibrio sifiae</name>
    <dbReference type="NCBI Taxonomy" id="566293"/>
    <lineage>
        <taxon>Bacteria</taxon>
        <taxon>Pseudomonadati</taxon>
        <taxon>Pseudomonadota</taxon>
        <taxon>Gammaproteobacteria</taxon>
        <taxon>Vibrionales</taxon>
        <taxon>Vibrionaceae</taxon>
        <taxon>Aliivibrio</taxon>
    </lineage>
</organism>
<evidence type="ECO:0000313" key="4">
    <source>
        <dbReference type="Proteomes" id="UP001156660"/>
    </source>
</evidence>
<evidence type="ECO:0000313" key="2">
    <source>
        <dbReference type="EMBL" id="PQJ93131.1"/>
    </source>
</evidence>
<proteinExistence type="predicted"/>
<dbReference type="Proteomes" id="UP000239273">
    <property type="component" value="Unassembled WGS sequence"/>
</dbReference>
<name>A0A2S7XI82_9GAMM</name>
<evidence type="ECO:0000313" key="3">
    <source>
        <dbReference type="Proteomes" id="UP000239273"/>
    </source>
</evidence>
<reference evidence="2 3" key="2">
    <citation type="submission" date="2016-12" db="EMBL/GenBank/DDBJ databases">
        <title>Diversity of luminous bacteria.</title>
        <authorList>
            <person name="Yoshizawa S."/>
            <person name="Kogure K."/>
        </authorList>
    </citation>
    <scope>NUCLEOTIDE SEQUENCE [LARGE SCALE GENOMIC DNA]</scope>
    <source>
        <strain evidence="2 3">NBRC 105001</strain>
    </source>
</reference>
<evidence type="ECO:0000313" key="1">
    <source>
        <dbReference type="EMBL" id="GLR75967.1"/>
    </source>
</evidence>
<accession>A0A2S7XI82</accession>
<dbReference type="Proteomes" id="UP001156660">
    <property type="component" value="Unassembled WGS sequence"/>
</dbReference>
<dbReference type="RefSeq" id="WP_105062927.1">
    <property type="nucleotide sequence ID" value="NZ_BSOU01000007.1"/>
</dbReference>
<reference evidence="4" key="3">
    <citation type="journal article" date="2019" name="Int. J. Syst. Evol. Microbiol.">
        <title>The Global Catalogue of Microorganisms (GCM) 10K type strain sequencing project: providing services to taxonomists for standard genome sequencing and annotation.</title>
        <authorList>
            <consortium name="The Broad Institute Genomics Platform"/>
            <consortium name="The Broad Institute Genome Sequencing Center for Infectious Disease"/>
            <person name="Wu L."/>
            <person name="Ma J."/>
        </authorList>
    </citation>
    <scope>NUCLEOTIDE SEQUENCE [LARGE SCALE GENOMIC DNA]</scope>
    <source>
        <strain evidence="4">NBRC 105001</strain>
    </source>
</reference>
<sequence>MGQASEISQVPPAEVTIAALHEMFNSKSQGGLMWNNLTEDDRRAFCFTAKLKERHVTIGLDEMDSLELARLHRAIKRIATVATKFNSISLSDFK</sequence>
<dbReference type="OrthoDB" id="6505720at2"/>
<dbReference type="EMBL" id="BSOU01000007">
    <property type="protein sequence ID" value="GLR75967.1"/>
    <property type="molecule type" value="Genomic_DNA"/>
</dbReference>
<dbReference type="EMBL" id="MSCP01000001">
    <property type="protein sequence ID" value="PQJ93131.1"/>
    <property type="molecule type" value="Genomic_DNA"/>
</dbReference>